<feature type="region of interest" description="N-terminal hotdog fold" evidence="9">
    <location>
        <begin position="859"/>
        <end position="975"/>
    </location>
</feature>
<dbReference type="InterPro" id="IPR014031">
    <property type="entry name" value="Ketoacyl_synth_C"/>
</dbReference>
<proteinExistence type="predicted"/>
<evidence type="ECO:0000259" key="10">
    <source>
        <dbReference type="PROSITE" id="PS50075"/>
    </source>
</evidence>
<feature type="domain" description="Carrier" evidence="10">
    <location>
        <begin position="1522"/>
        <end position="1597"/>
    </location>
</feature>
<dbReference type="Gene3D" id="3.10.129.110">
    <property type="entry name" value="Polyketide synthase dehydratase"/>
    <property type="match status" value="1"/>
</dbReference>
<dbReference type="Gene3D" id="3.40.50.1820">
    <property type="entry name" value="alpha/beta hydrolase"/>
    <property type="match status" value="1"/>
</dbReference>
<keyword evidence="3" id="KW-0596">Phosphopantetheine</keyword>
<evidence type="ECO:0000259" key="12">
    <source>
        <dbReference type="PROSITE" id="PS52019"/>
    </source>
</evidence>
<accession>A0A919M9K7</accession>
<dbReference type="SUPFAM" id="SSF53474">
    <property type="entry name" value="alpha/beta-Hydrolases"/>
    <property type="match status" value="1"/>
</dbReference>
<evidence type="ECO:0000259" key="11">
    <source>
        <dbReference type="PROSITE" id="PS52004"/>
    </source>
</evidence>
<dbReference type="Gene3D" id="3.40.47.10">
    <property type="match status" value="1"/>
</dbReference>
<dbReference type="InterPro" id="IPR013968">
    <property type="entry name" value="PKS_KR"/>
</dbReference>
<feature type="active site" description="Proton acceptor; for dehydratase activity" evidence="9">
    <location>
        <position position="891"/>
    </location>
</feature>
<gene>
    <name evidence="13" type="ORF">Acy02nite_88380</name>
</gene>
<evidence type="ECO:0000256" key="2">
    <source>
        <dbReference type="ARBA" id="ARBA00004792"/>
    </source>
</evidence>
<dbReference type="InterPro" id="IPR032821">
    <property type="entry name" value="PKS_assoc"/>
</dbReference>
<dbReference type="InterPro" id="IPR020841">
    <property type="entry name" value="PKS_Beta-ketoAc_synthase_dom"/>
</dbReference>
<dbReference type="PANTHER" id="PTHR43775">
    <property type="entry name" value="FATTY ACID SYNTHASE"/>
    <property type="match status" value="1"/>
</dbReference>
<evidence type="ECO:0000256" key="7">
    <source>
        <dbReference type="ARBA" id="ARBA00023268"/>
    </source>
</evidence>
<dbReference type="Pfam" id="PF00550">
    <property type="entry name" value="PP-binding"/>
    <property type="match status" value="1"/>
</dbReference>
<dbReference type="InterPro" id="IPR016039">
    <property type="entry name" value="Thiolase-like"/>
</dbReference>
<dbReference type="FunFam" id="3.40.47.10:FF:000019">
    <property type="entry name" value="Polyketide synthase type I"/>
    <property type="match status" value="1"/>
</dbReference>
<evidence type="ECO:0000256" key="5">
    <source>
        <dbReference type="ARBA" id="ARBA00022679"/>
    </source>
</evidence>
<dbReference type="GO" id="GO:0004312">
    <property type="term" value="F:fatty acid synthase activity"/>
    <property type="evidence" value="ECO:0007669"/>
    <property type="project" value="TreeGrafter"/>
</dbReference>
<dbReference type="SUPFAM" id="SSF51735">
    <property type="entry name" value="NAD(P)-binding Rossmann-fold domains"/>
    <property type="match status" value="2"/>
</dbReference>
<evidence type="ECO:0000256" key="6">
    <source>
        <dbReference type="ARBA" id="ARBA00023194"/>
    </source>
</evidence>
<dbReference type="FunFam" id="1.10.1200.10:FF:000007">
    <property type="entry name" value="Probable polyketide synthase pks17"/>
    <property type="match status" value="1"/>
</dbReference>
<dbReference type="InterPro" id="IPR001031">
    <property type="entry name" value="Thioesterase"/>
</dbReference>
<dbReference type="GO" id="GO:0006633">
    <property type="term" value="P:fatty acid biosynthetic process"/>
    <property type="evidence" value="ECO:0007669"/>
    <property type="project" value="InterPro"/>
</dbReference>
<evidence type="ECO:0000256" key="3">
    <source>
        <dbReference type="ARBA" id="ARBA00022450"/>
    </source>
</evidence>
<dbReference type="PROSITE" id="PS00012">
    <property type="entry name" value="PHOSPHOPANTETHEINE"/>
    <property type="match status" value="1"/>
</dbReference>
<dbReference type="PANTHER" id="PTHR43775:SF51">
    <property type="entry name" value="INACTIVE PHENOLPHTHIOCEROL SYNTHESIS POLYKETIDE SYNTHASE TYPE I PKS1-RELATED"/>
    <property type="match status" value="1"/>
</dbReference>
<evidence type="ECO:0000256" key="9">
    <source>
        <dbReference type="PROSITE-ProRule" id="PRU01363"/>
    </source>
</evidence>
<dbReference type="InterPro" id="IPR001227">
    <property type="entry name" value="Ac_transferase_dom_sf"/>
</dbReference>
<evidence type="ECO:0000256" key="4">
    <source>
        <dbReference type="ARBA" id="ARBA00022553"/>
    </source>
</evidence>
<dbReference type="InterPro" id="IPR014030">
    <property type="entry name" value="Ketoacyl_synth_N"/>
</dbReference>
<dbReference type="InterPro" id="IPR006162">
    <property type="entry name" value="Ppantetheine_attach_site"/>
</dbReference>
<feature type="active site" description="Proton donor; for dehydratase activity" evidence="9">
    <location>
        <position position="1045"/>
    </location>
</feature>
<dbReference type="InterPro" id="IPR020807">
    <property type="entry name" value="PKS_DH"/>
</dbReference>
<dbReference type="SMART" id="SM00825">
    <property type="entry name" value="PKS_KS"/>
    <property type="match status" value="1"/>
</dbReference>
<feature type="domain" description="PKS/mFAS DH" evidence="12">
    <location>
        <begin position="859"/>
        <end position="1122"/>
    </location>
</feature>
<reference evidence="13" key="1">
    <citation type="submission" date="2021-01" db="EMBL/GenBank/DDBJ databases">
        <title>Whole genome shotgun sequence of Actinoplanes cyaneus NBRC 14990.</title>
        <authorList>
            <person name="Komaki H."/>
            <person name="Tamura T."/>
        </authorList>
    </citation>
    <scope>NUCLEOTIDE SEQUENCE</scope>
    <source>
        <strain evidence="13">NBRC 14990</strain>
    </source>
</reference>
<dbReference type="InterPro" id="IPR018201">
    <property type="entry name" value="Ketoacyl_synth_AS"/>
</dbReference>
<dbReference type="InterPro" id="IPR049552">
    <property type="entry name" value="PKS_DH_N"/>
</dbReference>
<dbReference type="SUPFAM" id="SSF101173">
    <property type="entry name" value="Docking domain B of the erythromycin polyketide synthase (DEBS)"/>
    <property type="match status" value="1"/>
</dbReference>
<dbReference type="PROSITE" id="PS50194">
    <property type="entry name" value="FILAMIN_REPEAT"/>
    <property type="match status" value="1"/>
</dbReference>
<dbReference type="InterPro" id="IPR014043">
    <property type="entry name" value="Acyl_transferase_dom"/>
</dbReference>
<sequence>MSESGQVPEDRLRYFLKRVTAELHETRERLRGAEQAAAEPIAIVGMACRFPGGVRNPQDLWELVAQGRDAIGAFPDDRGWDVENLYHPDPDHPGTTYSREGGFLEDAADFDPGLFGISPREALAMDPQHRLLLETSWEAFERAGTNPLGLRGSRTGVFVGVMYNDYALVVQNSADAAEGFMGTGGSIASGRVAYSFGLEGPTVTVDTACSSSLVALHLAVQALRNGECEMALAGGVTVMATPNTFVGFSRQRGLAPDGRCKSFAEGADGTGWGEGVGMLVVERLSDAQRLGHPILAVVRGSAVNSDGASNGLTAPNGPSQQRVIKQALAGARLEPADVDAVEAHGTGTPLGDPIEAQALLATYGQNRSEPLWLGSVKSNLGHTQAAAGVAGIIKMVQAMRYGVLPRTLHVERPSSQVDWTAGAVELLTETRDWPSVDRPRRAAVSSFGISGTNAHVILEAPPAVEAVPEVTGPLVFTAADETALDAMLATRFEQPHAARTLAGRAVLAHRAVRLDDTTTIRGVARPGRLAMLFTGQGSQRAAMGHELYQAFPTFAAAYDEVAALLDIPDLEPGQTGWAQPAIFALQVAQLALLRSWGLQPDVVAGHSIGEITAAYAAGVLTLADAATMVAARARLMQALPGGGAMVAVQAGADEVRAAFPDVDIAAINSPVAVVVAGTEAEMAAVEQHPWKTTRLRTSHAFHSRLMDPMLDDFRAVVRTLTFTEPRLRAISTAEPDRPLRWTDPEYWVRQVREPVRFADAAALLDTGRVLEVGPDTVLATLVPDAVATMRRGRPEVTTLVTAVATLFVDGADVDWPAVVGGTGHADLPTYPFTHRRLWPRPRPGGAGDAHGLGLEPTGHPLLGAAIEIPDAQTLVLTGTLDPAAQPWLTEHRVTDRMIVPGAALAELVLTAAGRAGLPAIEELLLQAPLILPGRGSVPVRVTVTADQVSVHSREGEDGPWTLHATGTLAAAPAPDPDADLVTWPPAGAEELPIAGLYETFADAGLTYGPAFRGLRRLWRRGDEVFAEVRTEAPVDGYGLHPALVDAVLHAIGPAAMLPGEGLRLPFAFAGVHRFAPAGNTLRARLVSAGADAVRLDLADPAGLPVAGVERLTLRPVAAAQLADRVTYGVEWVPRPASATPATAITLGEQLPGKPVEVLVVDASAPGDTYARTVSLLAQLQAWLADPAWAGSRLVVRTFGDDPSDAALWGLVRSAQSENPGRIFLLDGPDDEFYPVPQARVRDGVVQVPRLVRVTGSETPDFGDGAVLVTGATGTLGRLIAQHLVRAHGVRELVLMSRSAKPTEIEGATVRAVACDLGDASAVAEALRGQRISAVVHAAGVLDDALLTDLTPERVRTVFRAKVDAARNVVAATSGLKALILFSSAAGILGNPGQGNYAAANSFLDAYAEELRAQGIPATSLAWGLWESGMGGALSDAEQRRIRQGGIVAFTAEQGLAAFDAALATGRSLVVPVALDLAALRHAPAVPPVLAGLVPAARTGPDEQALAAFQRNLARMSADDRHVALTDLVNRQTAIVLGHAETATLDPGRPFLEAGFDSLTSVELRNRLAAATGLKLPTTLLFDQPTPGALVDHLAAQFDGTPQTASAPAGGTLGTMFRQAEQTGRTGEFFQVLVGASAFRPAFRTPAELPRPVEVVRLATGDETPALVCLPSILAISGPHQYVRFAGALRGRRTVAAVAAPGFGPGELLPATVQAVVQAQAEAIRARLGESPFVLVGHSSGGMLAQAVAAELESGGVGVTGLVLIDIYSHDVEALAGIQPALSSGMIEREDGYVPMDDTRLTAMGGYVRLFHGWQPTPITAPTLLVRATEPMFGWSRDGDWRSSWTLPHLAVDTPGNHFSVMEEHATATAKVVDEWITSLAVPPTQPKATAR</sequence>
<dbReference type="Gene3D" id="3.40.366.10">
    <property type="entry name" value="Malonyl-Coenzyme A Acyl Carrier Protein, domain 2"/>
    <property type="match status" value="1"/>
</dbReference>
<keyword evidence="6" id="KW-0045">Antibiotic biosynthesis</keyword>
<dbReference type="SMART" id="SM00823">
    <property type="entry name" value="PKS_PP"/>
    <property type="match status" value="1"/>
</dbReference>
<dbReference type="Gene3D" id="1.10.287.1960">
    <property type="match status" value="1"/>
</dbReference>
<dbReference type="InterPro" id="IPR015083">
    <property type="entry name" value="NorB/c/GfsB-D-like_docking"/>
</dbReference>
<protein>
    <recommendedName>
        <fullName evidence="15">Polyketide synthase</fullName>
    </recommendedName>
</protein>
<dbReference type="GO" id="GO:0004315">
    <property type="term" value="F:3-oxoacyl-[acyl-carrier-protein] synthase activity"/>
    <property type="evidence" value="ECO:0007669"/>
    <property type="project" value="InterPro"/>
</dbReference>
<dbReference type="InterPro" id="IPR050091">
    <property type="entry name" value="PKS_NRPS_Biosynth_Enz"/>
</dbReference>
<dbReference type="Gene3D" id="3.40.50.720">
    <property type="entry name" value="NAD(P)-binding Rossmann-like Domain"/>
    <property type="match status" value="1"/>
</dbReference>
<dbReference type="Gene3D" id="3.30.70.3290">
    <property type="match status" value="1"/>
</dbReference>
<dbReference type="Pfam" id="PF00109">
    <property type="entry name" value="ketoacyl-synt"/>
    <property type="match status" value="1"/>
</dbReference>
<dbReference type="InterPro" id="IPR020806">
    <property type="entry name" value="PKS_PP-bd"/>
</dbReference>
<dbReference type="PROSITE" id="PS50075">
    <property type="entry name" value="CARRIER"/>
    <property type="match status" value="1"/>
</dbReference>
<comment type="caution">
    <text evidence="13">The sequence shown here is derived from an EMBL/GenBank/DDBJ whole genome shotgun (WGS) entry which is preliminary data.</text>
</comment>
<evidence type="ECO:0000313" key="13">
    <source>
        <dbReference type="EMBL" id="GID70957.1"/>
    </source>
</evidence>
<name>A0A919M9K7_9ACTN</name>
<dbReference type="Proteomes" id="UP000619479">
    <property type="component" value="Unassembled WGS sequence"/>
</dbReference>
<organism evidence="13 14">
    <name type="scientific">Actinoplanes cyaneus</name>
    <dbReference type="NCBI Taxonomy" id="52696"/>
    <lineage>
        <taxon>Bacteria</taxon>
        <taxon>Bacillati</taxon>
        <taxon>Actinomycetota</taxon>
        <taxon>Actinomycetes</taxon>
        <taxon>Micromonosporales</taxon>
        <taxon>Micromonosporaceae</taxon>
        <taxon>Actinoplanes</taxon>
    </lineage>
</organism>
<evidence type="ECO:0008006" key="15">
    <source>
        <dbReference type="Google" id="ProtNLM"/>
    </source>
</evidence>
<keyword evidence="4" id="KW-0597">Phosphoprotein</keyword>
<evidence type="ECO:0000256" key="1">
    <source>
        <dbReference type="ARBA" id="ARBA00001957"/>
    </source>
</evidence>
<evidence type="ECO:0000256" key="8">
    <source>
        <dbReference type="ARBA" id="ARBA00023315"/>
    </source>
</evidence>
<comment type="pathway">
    <text evidence="2">Antibiotic biosynthesis.</text>
</comment>
<dbReference type="InterPro" id="IPR017868">
    <property type="entry name" value="Filamin/ABP280_repeat-like"/>
</dbReference>
<evidence type="ECO:0000313" key="14">
    <source>
        <dbReference type="Proteomes" id="UP000619479"/>
    </source>
</evidence>
<dbReference type="PROSITE" id="PS00606">
    <property type="entry name" value="KS3_1"/>
    <property type="match status" value="1"/>
</dbReference>
<comment type="cofactor">
    <cofactor evidence="1">
        <name>pantetheine 4'-phosphate</name>
        <dbReference type="ChEBI" id="CHEBI:47942"/>
    </cofactor>
</comment>
<dbReference type="GO" id="GO:0031177">
    <property type="term" value="F:phosphopantetheine binding"/>
    <property type="evidence" value="ECO:0007669"/>
    <property type="project" value="InterPro"/>
</dbReference>
<dbReference type="InterPro" id="IPR020802">
    <property type="entry name" value="TesA-like"/>
</dbReference>
<dbReference type="EMBL" id="BOMH01000089">
    <property type="protein sequence ID" value="GID70957.1"/>
    <property type="molecule type" value="Genomic_DNA"/>
</dbReference>
<keyword evidence="7" id="KW-0511">Multifunctional enzyme</keyword>
<dbReference type="PROSITE" id="PS52019">
    <property type="entry name" value="PKS_MFAS_DH"/>
    <property type="match status" value="1"/>
</dbReference>
<dbReference type="Gene3D" id="1.10.1200.10">
    <property type="entry name" value="ACP-like"/>
    <property type="match status" value="1"/>
</dbReference>
<dbReference type="Pfam" id="PF02801">
    <property type="entry name" value="Ketoacyl-synt_C"/>
    <property type="match status" value="1"/>
</dbReference>
<dbReference type="SUPFAM" id="SSF53901">
    <property type="entry name" value="Thiolase-like"/>
    <property type="match status" value="1"/>
</dbReference>
<dbReference type="Gene3D" id="3.30.70.250">
    <property type="entry name" value="Malonyl-CoA ACP transacylase, ACP-binding"/>
    <property type="match status" value="1"/>
</dbReference>
<dbReference type="InterPro" id="IPR057326">
    <property type="entry name" value="KR_dom"/>
</dbReference>
<dbReference type="InterPro" id="IPR049900">
    <property type="entry name" value="PKS_mFAS_DH"/>
</dbReference>
<dbReference type="InterPro" id="IPR016035">
    <property type="entry name" value="Acyl_Trfase/lysoPLipase"/>
</dbReference>
<dbReference type="InterPro" id="IPR029058">
    <property type="entry name" value="AB_hydrolase_fold"/>
</dbReference>
<feature type="domain" description="Ketosynthase family 3 (KS3)" evidence="11">
    <location>
        <begin position="38"/>
        <end position="460"/>
    </location>
</feature>
<dbReference type="InterPro" id="IPR049551">
    <property type="entry name" value="PKS_DH_C"/>
</dbReference>
<dbReference type="CDD" id="cd08956">
    <property type="entry name" value="KR_3_FAS_SDR_x"/>
    <property type="match status" value="1"/>
</dbReference>
<dbReference type="Pfam" id="PF08990">
    <property type="entry name" value="Docking"/>
    <property type="match status" value="1"/>
</dbReference>
<dbReference type="SMART" id="SM00824">
    <property type="entry name" value="PKS_TE"/>
    <property type="match status" value="1"/>
</dbReference>
<dbReference type="SMART" id="SM00826">
    <property type="entry name" value="PKS_DH"/>
    <property type="match status" value="1"/>
</dbReference>
<dbReference type="Pfam" id="PF16197">
    <property type="entry name" value="KAsynt_C_assoc"/>
    <property type="match status" value="1"/>
</dbReference>
<dbReference type="SMART" id="SM00827">
    <property type="entry name" value="PKS_AT"/>
    <property type="match status" value="1"/>
</dbReference>
<dbReference type="Pfam" id="PF00698">
    <property type="entry name" value="Acyl_transf_1"/>
    <property type="match status" value="1"/>
</dbReference>
<feature type="region of interest" description="C-terminal hotdog fold" evidence="9">
    <location>
        <begin position="988"/>
        <end position="1122"/>
    </location>
</feature>
<dbReference type="InterPro" id="IPR036299">
    <property type="entry name" value="Polyketide_synth_docking_sf"/>
</dbReference>
<dbReference type="SMART" id="SM00822">
    <property type="entry name" value="PKS_KR"/>
    <property type="match status" value="1"/>
</dbReference>
<dbReference type="InterPro" id="IPR036736">
    <property type="entry name" value="ACP-like_sf"/>
</dbReference>
<dbReference type="PROSITE" id="PS52004">
    <property type="entry name" value="KS3_2"/>
    <property type="match status" value="1"/>
</dbReference>
<dbReference type="SUPFAM" id="SSF52151">
    <property type="entry name" value="FabD/lysophospholipase-like"/>
    <property type="match status" value="1"/>
</dbReference>
<dbReference type="InterPro" id="IPR016036">
    <property type="entry name" value="Malonyl_transacylase_ACP-bd"/>
</dbReference>
<dbReference type="Pfam" id="PF14765">
    <property type="entry name" value="PS-DH"/>
    <property type="match status" value="1"/>
</dbReference>
<dbReference type="InterPro" id="IPR036291">
    <property type="entry name" value="NAD(P)-bd_dom_sf"/>
</dbReference>
<dbReference type="Pfam" id="PF21089">
    <property type="entry name" value="PKS_DH_N"/>
    <property type="match status" value="1"/>
</dbReference>
<dbReference type="CDD" id="cd00833">
    <property type="entry name" value="PKS"/>
    <property type="match status" value="1"/>
</dbReference>
<dbReference type="InterPro" id="IPR042104">
    <property type="entry name" value="PKS_dehydratase_sf"/>
</dbReference>
<dbReference type="Pfam" id="PF08659">
    <property type="entry name" value="KR"/>
    <property type="match status" value="1"/>
</dbReference>
<dbReference type="GO" id="GO:0033068">
    <property type="term" value="P:macrolide biosynthetic process"/>
    <property type="evidence" value="ECO:0007669"/>
    <property type="project" value="UniProtKB-ARBA"/>
</dbReference>
<dbReference type="InterPro" id="IPR009081">
    <property type="entry name" value="PP-bd_ACP"/>
</dbReference>
<keyword evidence="8" id="KW-0012">Acyltransferase</keyword>
<dbReference type="SUPFAM" id="SSF55048">
    <property type="entry name" value="Probable ACP-binding domain of malonyl-CoA ACP transacylase"/>
    <property type="match status" value="1"/>
</dbReference>
<keyword evidence="5" id="KW-0808">Transferase</keyword>
<dbReference type="Pfam" id="PF00975">
    <property type="entry name" value="Thioesterase"/>
    <property type="match status" value="1"/>
</dbReference>
<keyword evidence="14" id="KW-1185">Reference proteome</keyword>